<dbReference type="PANTHER" id="PTHR43806:SF58">
    <property type="entry name" value="ALKALINE PROTEASE 1-RELATED"/>
    <property type="match status" value="1"/>
</dbReference>
<proteinExistence type="inferred from homology"/>
<evidence type="ECO:0000313" key="6">
    <source>
        <dbReference type="EMBL" id="TQN63680.1"/>
    </source>
</evidence>
<evidence type="ECO:0000256" key="2">
    <source>
        <dbReference type="ARBA" id="ARBA00022670"/>
    </source>
</evidence>
<dbReference type="PANTHER" id="PTHR43806">
    <property type="entry name" value="PEPTIDASE S8"/>
    <property type="match status" value="1"/>
</dbReference>
<accession>A0A5Q4B9R7</accession>
<dbReference type="GO" id="GO:0006508">
    <property type="term" value="P:proteolysis"/>
    <property type="evidence" value="ECO:0007669"/>
    <property type="project" value="UniProtKB-KW"/>
</dbReference>
<comment type="similarity">
    <text evidence="1 5">Belongs to the peptidase S8 family.</text>
</comment>
<dbReference type="InterPro" id="IPR036852">
    <property type="entry name" value="Peptidase_S8/S53_dom_sf"/>
</dbReference>
<evidence type="ECO:0000256" key="4">
    <source>
        <dbReference type="ARBA" id="ARBA00022825"/>
    </source>
</evidence>
<keyword evidence="7" id="KW-1185">Reference proteome</keyword>
<dbReference type="Proteomes" id="UP000326340">
    <property type="component" value="Unassembled WGS sequence"/>
</dbReference>
<evidence type="ECO:0000313" key="7">
    <source>
        <dbReference type="Proteomes" id="UP000326340"/>
    </source>
</evidence>
<organism evidence="6 7">
    <name type="scientific">Colletotrichum shisoi</name>
    <dbReference type="NCBI Taxonomy" id="2078593"/>
    <lineage>
        <taxon>Eukaryota</taxon>
        <taxon>Fungi</taxon>
        <taxon>Dikarya</taxon>
        <taxon>Ascomycota</taxon>
        <taxon>Pezizomycotina</taxon>
        <taxon>Sordariomycetes</taxon>
        <taxon>Hypocreomycetidae</taxon>
        <taxon>Glomerellales</taxon>
        <taxon>Glomerellaceae</taxon>
        <taxon>Colletotrichum</taxon>
        <taxon>Colletotrichum destructivum species complex</taxon>
    </lineage>
</organism>
<dbReference type="OrthoDB" id="206201at2759"/>
<reference evidence="6 7" key="1">
    <citation type="journal article" date="2019" name="Sci. Rep.">
        <title>Colletotrichum shisoi sp. nov., an anthracnose pathogen of Perilla frutescens in Japan: molecular phylogenetic, morphological and genomic evidence.</title>
        <authorList>
            <person name="Gan P."/>
            <person name="Tsushima A."/>
            <person name="Hiroyama R."/>
            <person name="Narusaka M."/>
            <person name="Takano Y."/>
            <person name="Narusaka Y."/>
            <person name="Kawaradani M."/>
            <person name="Damm U."/>
            <person name="Shirasu K."/>
        </authorList>
    </citation>
    <scope>NUCLEOTIDE SEQUENCE [LARGE SCALE GENOMIC DNA]</scope>
    <source>
        <strain evidence="6 7">PG-2018a</strain>
    </source>
</reference>
<dbReference type="AlphaFoldDB" id="A0A5Q4B9R7"/>
<dbReference type="Gene3D" id="3.40.50.200">
    <property type="entry name" value="Peptidase S8/S53 domain"/>
    <property type="match status" value="1"/>
</dbReference>
<evidence type="ECO:0000256" key="1">
    <source>
        <dbReference type="ARBA" id="ARBA00011073"/>
    </source>
</evidence>
<comment type="caution">
    <text evidence="5">Lacks conserved residue(s) required for the propagation of feature annotation.</text>
</comment>
<dbReference type="PROSITE" id="PS00137">
    <property type="entry name" value="SUBTILASE_HIS"/>
    <property type="match status" value="1"/>
</dbReference>
<gene>
    <name evidence="6" type="primary">Prb1-3</name>
    <name evidence="6" type="ORF">CSHISOI_11734</name>
</gene>
<protein>
    <submittedName>
        <fullName evidence="6">Alkaline proteinase</fullName>
    </submittedName>
</protein>
<dbReference type="GO" id="GO:0004252">
    <property type="term" value="F:serine-type endopeptidase activity"/>
    <property type="evidence" value="ECO:0007669"/>
    <property type="project" value="InterPro"/>
</dbReference>
<dbReference type="InterPro" id="IPR023827">
    <property type="entry name" value="Peptidase_S8_Asp-AS"/>
</dbReference>
<evidence type="ECO:0000256" key="5">
    <source>
        <dbReference type="PROSITE-ProRule" id="PRU01240"/>
    </source>
</evidence>
<comment type="caution">
    <text evidence="6">The sequence shown here is derived from an EMBL/GenBank/DDBJ whole genome shotgun (WGS) entry which is preliminary data.</text>
</comment>
<dbReference type="SUPFAM" id="SSF52743">
    <property type="entry name" value="Subtilisin-like"/>
    <property type="match status" value="1"/>
</dbReference>
<dbReference type="InterPro" id="IPR015500">
    <property type="entry name" value="Peptidase_S8_subtilisin-rel"/>
</dbReference>
<dbReference type="PROSITE" id="PS00136">
    <property type="entry name" value="SUBTILASE_ASP"/>
    <property type="match status" value="1"/>
</dbReference>
<dbReference type="EMBL" id="PUHP01004615">
    <property type="protein sequence ID" value="TQN63680.1"/>
    <property type="molecule type" value="Genomic_DNA"/>
</dbReference>
<dbReference type="InterPro" id="IPR022398">
    <property type="entry name" value="Peptidase_S8_His-AS"/>
</dbReference>
<dbReference type="PROSITE" id="PS51892">
    <property type="entry name" value="SUBTILASE"/>
    <property type="match status" value="1"/>
</dbReference>
<sequence length="174" mass="18673">QSYEAVPGKYIVTLKEDAVNVESHLNWVTDVHRRSLGKRDTVDFDEATIEKIKASPELCCPIPASKSTAQQQWSDKSDKLPSLSLSIYYMYLFDDSGAPRGMGATSHRSPGSTSYIYDTSAGADIFACVVDSGVLATHTQFGNRVTIGFNAFTGAHVDGASHGTHVAGTIGGRI</sequence>
<keyword evidence="2" id="KW-0645">Protease</keyword>
<feature type="non-terminal residue" evidence="6">
    <location>
        <position position="1"/>
    </location>
</feature>
<dbReference type="PRINTS" id="PR00723">
    <property type="entry name" value="SUBTILISIN"/>
</dbReference>
<name>A0A5Q4B9R7_9PEZI</name>
<keyword evidence="3" id="KW-0378">Hydrolase</keyword>
<dbReference type="InterPro" id="IPR050131">
    <property type="entry name" value="Peptidase_S8_subtilisin-like"/>
</dbReference>
<keyword evidence="4" id="KW-0720">Serine protease</keyword>
<evidence type="ECO:0000256" key="3">
    <source>
        <dbReference type="ARBA" id="ARBA00022801"/>
    </source>
</evidence>